<dbReference type="Gene3D" id="3.30.70.100">
    <property type="match status" value="2"/>
</dbReference>
<keyword evidence="4" id="KW-0288">FMN</keyword>
<sequence>MPTTEIAVFPLKTGANPGDPDSHAGKVTKSTFDTLRTVDGMQQIQFGMQVENPTMLQLMINWDSKKHHDDFAASDAYGPFLQTFLSICDGEPLMFCHADFKPEGSLSKVLSAPVTEFVVVYFEGGPKDDYLQNVSKFAQAVDQAQPEGYLGCSYGATYEELQKEEVKGKAVVISVGWQSVDHHMQYRETDSFKNNIGLLRGDAKKIQMSHVQFMQTPGQESPARLRLSPGKHEHLQHLPSGGQDLDRTGPPPTGIDDIKDLTETARLLRPSHTFANTTTSDPIPQPTPIRGPKPPHHHYHHHHFNGGLGLLHGKAWPSMNGYSYDSGFNADDVGQNAQYGMPDSMMMAEDGMGGDGMAGDGMGGDGMAGDLVGGQSLDEILNGNAKSSRRQSLPRQYSQNMGRMNSDMRSMSMMNFGTGSPAGPMGEYFEPSAGSSMMPGASSSNPQQRVPQKTSQSANASRRQSAENGLALNTNFGNTPQTFGNMMGSNSAFASPHASGGMGMGMASPYVDSNMGMSVEGLNGQMMDDPMSMNAYNQPQFSTSAMASPMHPSAQPNAPNPGARGATNDIASRGGNTPFSSNVLNSGGNSVRNALSRSHSLHLNDGQSPAAQATPPMSQPGPAPVPQPPVNQGFRGQPQYPAPGSRQDVGMGNSNFNGVNGPLPVNAANYNPNNQGFPWEAPEGGWPSTMINKPHMHSSYKNAYSSTGFDMLGVLMRVATRPNPEINIGSVDLSCAFVVCDAEKDDIPIVYCSDNFERLTGYTKHMILGRNCRFLQSPDGNVEPGVRRKYVDDDSVLYLKNMINLRREAQISLINYRRGGQPFMNLLTMIPITWDTEQVKFFVGFQVDLVEQPNAVTNKNPDGSYSINYQRAMTMPRYIVNPAPETQQTKSELGQTVPRDDVSAILATFGTGESEYAKRMWDKVLLENTDDVIHVLSLKGLFQWISPSAAKVLEYEPSEIIGTALSSVCHPSDIVPVTRELKDTSTGASVNVVFRIRRKNSGYMWFEGHGSLYTEQGKGRKSIIMVGRERPVYALSKTDILNAGGIGENELWTKMSTSGMFLFVSTNVRQLLDRQPDELVGVSIQSLMRADSKTEFGRILEHARTGKKASVKHEMINRRGQVLSAFTTLYPGDATEGLKPTFIVAQTRLIKFSRGNQSARPSIYPKMERNSSDSMISTSGQHLSTGTSQGAGGTTPASGASSSHFVNTDGAVATYSGQNGLMIGHQDVSLAAEENLFDELRTTKSSSWQYEIRQLEKRNRMLAEEVQSLIAAKKKRKRRRNNGNATKDCANCHTKVTPEWRRGPSGQRDLCNSCGLRWAKLNGRVSPRTSSQHSGGMSDRASKASASPRNPTGPSTAQSVMKGDLDRTGQSPLHNTTNASAEPKGSPQTGKAPEGHAANMEGASGVPAKIEEDVEPAE</sequence>
<dbReference type="Pfam" id="PF13426">
    <property type="entry name" value="PAS_9"/>
    <property type="match status" value="2"/>
</dbReference>
<keyword evidence="1" id="KW-0600">Photoreceptor protein</keyword>
<evidence type="ECO:0000256" key="11">
    <source>
        <dbReference type="ARBA" id="ARBA00023125"/>
    </source>
</evidence>
<dbReference type="PROSITE" id="PS50112">
    <property type="entry name" value="PAS"/>
    <property type="match status" value="2"/>
</dbReference>
<feature type="compositionally biased region" description="Polar residues" evidence="16">
    <location>
        <begin position="1344"/>
        <end position="1359"/>
    </location>
</feature>
<evidence type="ECO:0000256" key="2">
    <source>
        <dbReference type="ARBA" id="ARBA00022606"/>
    </source>
</evidence>
<dbReference type="GO" id="GO:0006355">
    <property type="term" value="P:regulation of DNA-templated transcription"/>
    <property type="evidence" value="ECO:0007669"/>
    <property type="project" value="InterPro"/>
</dbReference>
<evidence type="ECO:0000256" key="13">
    <source>
        <dbReference type="ARBA" id="ARBA00023163"/>
    </source>
</evidence>
<evidence type="ECO:0000256" key="8">
    <source>
        <dbReference type="ARBA" id="ARBA00022833"/>
    </source>
</evidence>
<feature type="region of interest" description="Disordered" evidence="16">
    <location>
        <begin position="1324"/>
        <end position="1418"/>
    </location>
</feature>
<dbReference type="VEuPathDB" id="FungiDB:BTJ68_00063"/>
<evidence type="ECO:0000313" key="20">
    <source>
        <dbReference type="Proteomes" id="UP000270230"/>
    </source>
</evidence>
<proteinExistence type="predicted"/>
<evidence type="ECO:0000259" key="18">
    <source>
        <dbReference type="PROSITE" id="PS50114"/>
    </source>
</evidence>
<keyword evidence="7 15" id="KW-0863">Zinc-finger</keyword>
<evidence type="ECO:0000256" key="1">
    <source>
        <dbReference type="ARBA" id="ARBA00022543"/>
    </source>
</evidence>
<keyword evidence="14" id="KW-0675">Receptor</keyword>
<keyword evidence="13" id="KW-0804">Transcription</keyword>
<dbReference type="PROSITE" id="PS50114">
    <property type="entry name" value="GATA_ZN_FINGER_2"/>
    <property type="match status" value="1"/>
</dbReference>
<dbReference type="InterPro" id="IPR035965">
    <property type="entry name" value="PAS-like_dom_sf"/>
</dbReference>
<evidence type="ECO:0000256" key="16">
    <source>
        <dbReference type="SAM" id="MobiDB-lite"/>
    </source>
</evidence>
<dbReference type="OrthoDB" id="447251at2759"/>
<keyword evidence="3" id="KW-0285">Flavoprotein</keyword>
<feature type="compositionally biased region" description="Low complexity" evidence="16">
    <location>
        <begin position="431"/>
        <end position="444"/>
    </location>
</feature>
<feature type="domain" description="PAS" evidence="17">
    <location>
        <begin position="1055"/>
        <end position="1107"/>
    </location>
</feature>
<keyword evidence="6" id="KW-0677">Repeat</keyword>
<dbReference type="InterPro" id="IPR013655">
    <property type="entry name" value="PAS_fold_3"/>
</dbReference>
<dbReference type="InterPro" id="IPR011008">
    <property type="entry name" value="Dimeric_a/b-barrel"/>
</dbReference>
<dbReference type="PANTHER" id="PTHR47429">
    <property type="entry name" value="PROTEIN TWIN LOV 1"/>
    <property type="match status" value="1"/>
</dbReference>
<feature type="domain" description="PAS" evidence="17">
    <location>
        <begin position="925"/>
        <end position="988"/>
    </location>
</feature>
<dbReference type="SMART" id="SM00091">
    <property type="entry name" value="PAS"/>
    <property type="match status" value="3"/>
</dbReference>
<feature type="compositionally biased region" description="Polar residues" evidence="16">
    <location>
        <begin position="384"/>
        <end position="399"/>
    </location>
</feature>
<keyword evidence="2" id="KW-0716">Sensory transduction</keyword>
<dbReference type="EMBL" id="QWIN01000002">
    <property type="protein sequence ID" value="RMY63054.1"/>
    <property type="molecule type" value="Genomic_DNA"/>
</dbReference>
<evidence type="ECO:0000256" key="7">
    <source>
        <dbReference type="ARBA" id="ARBA00022771"/>
    </source>
</evidence>
<feature type="compositionally biased region" description="Low complexity" evidence="16">
    <location>
        <begin position="580"/>
        <end position="593"/>
    </location>
</feature>
<organism evidence="19 20">
    <name type="scientific">Hortaea werneckii</name>
    <name type="common">Black yeast</name>
    <name type="synonym">Cladosporium werneckii</name>
    <dbReference type="NCBI Taxonomy" id="91943"/>
    <lineage>
        <taxon>Eukaryota</taxon>
        <taxon>Fungi</taxon>
        <taxon>Dikarya</taxon>
        <taxon>Ascomycota</taxon>
        <taxon>Pezizomycotina</taxon>
        <taxon>Dothideomycetes</taxon>
        <taxon>Dothideomycetidae</taxon>
        <taxon>Mycosphaerellales</taxon>
        <taxon>Teratosphaeriaceae</taxon>
        <taxon>Hortaea</taxon>
    </lineage>
</organism>
<protein>
    <recommendedName>
        <fullName evidence="21">White collar 1 protein</fullName>
    </recommendedName>
</protein>
<dbReference type="SUPFAM" id="SSF55785">
    <property type="entry name" value="PYP-like sensor domain (PAS domain)"/>
    <property type="match status" value="3"/>
</dbReference>
<dbReference type="CDD" id="cd00130">
    <property type="entry name" value="PAS"/>
    <property type="match status" value="3"/>
</dbReference>
<keyword evidence="5" id="KW-0479">Metal-binding</keyword>
<gene>
    <name evidence="19" type="ORF">D0865_00091</name>
</gene>
<dbReference type="GO" id="GO:0005634">
    <property type="term" value="C:nucleus"/>
    <property type="evidence" value="ECO:0007669"/>
    <property type="project" value="TreeGrafter"/>
</dbReference>
<dbReference type="PANTHER" id="PTHR47429:SF7">
    <property type="entry name" value="GATA-FACTOR"/>
    <property type="match status" value="1"/>
</dbReference>
<dbReference type="GO" id="GO:0008270">
    <property type="term" value="F:zinc ion binding"/>
    <property type="evidence" value="ECO:0007669"/>
    <property type="project" value="UniProtKB-KW"/>
</dbReference>
<dbReference type="NCBIfam" id="TIGR00229">
    <property type="entry name" value="sensory_box"/>
    <property type="match status" value="1"/>
</dbReference>
<dbReference type="FunFam" id="3.30.450.20:FF:000064">
    <property type="entry name" value="Vivid PAS protein VVD"/>
    <property type="match status" value="1"/>
</dbReference>
<dbReference type="SUPFAM" id="SSF57716">
    <property type="entry name" value="Glucocorticoid receptor-like (DNA-binding domain)"/>
    <property type="match status" value="1"/>
</dbReference>
<comment type="caution">
    <text evidence="19">The sequence shown here is derived from an EMBL/GenBank/DDBJ whole genome shotgun (WGS) entry which is preliminary data.</text>
</comment>
<keyword evidence="8" id="KW-0862">Zinc</keyword>
<dbReference type="InterPro" id="IPR000679">
    <property type="entry name" value="Znf_GATA"/>
</dbReference>
<reference evidence="19 20" key="1">
    <citation type="journal article" date="2018" name="BMC Genomics">
        <title>Genomic evidence for intraspecific hybridization in a clonal and extremely halotolerant yeast.</title>
        <authorList>
            <person name="Gostincar C."/>
            <person name="Stajich J.E."/>
            <person name="Zupancic J."/>
            <person name="Zalar P."/>
            <person name="Gunde-Cimerman N."/>
        </authorList>
    </citation>
    <scope>NUCLEOTIDE SEQUENCE [LARGE SCALE GENOMIC DNA]</scope>
    <source>
        <strain evidence="19 20">EXF-151</strain>
    </source>
</reference>
<feature type="compositionally biased region" description="Polar residues" evidence="16">
    <location>
        <begin position="445"/>
        <end position="454"/>
    </location>
</feature>
<dbReference type="GO" id="GO:0043565">
    <property type="term" value="F:sequence-specific DNA binding"/>
    <property type="evidence" value="ECO:0007669"/>
    <property type="project" value="InterPro"/>
</dbReference>
<keyword evidence="12" id="KW-0010">Activator</keyword>
<feature type="domain" description="GATA-type" evidence="18">
    <location>
        <begin position="1283"/>
        <end position="1340"/>
    </location>
</feature>
<dbReference type="PROSITE" id="PS00344">
    <property type="entry name" value="GATA_ZN_FINGER_1"/>
    <property type="match status" value="1"/>
</dbReference>
<evidence type="ECO:0008006" key="21">
    <source>
        <dbReference type="Google" id="ProtNLM"/>
    </source>
</evidence>
<evidence type="ECO:0000256" key="4">
    <source>
        <dbReference type="ARBA" id="ARBA00022643"/>
    </source>
</evidence>
<dbReference type="InterPro" id="IPR001610">
    <property type="entry name" value="PAC"/>
</dbReference>
<keyword evidence="10" id="KW-0805">Transcription regulation</keyword>
<dbReference type="GO" id="GO:0009881">
    <property type="term" value="F:photoreceptor activity"/>
    <property type="evidence" value="ECO:0007669"/>
    <property type="project" value="UniProtKB-KW"/>
</dbReference>
<dbReference type="Proteomes" id="UP000270230">
    <property type="component" value="Unassembled WGS sequence"/>
</dbReference>
<feature type="compositionally biased region" description="Polar residues" evidence="16">
    <location>
        <begin position="1172"/>
        <end position="1183"/>
    </location>
</feature>
<dbReference type="Pfam" id="PF08447">
    <property type="entry name" value="PAS_3"/>
    <property type="match status" value="1"/>
</dbReference>
<evidence type="ECO:0000256" key="3">
    <source>
        <dbReference type="ARBA" id="ARBA00022630"/>
    </source>
</evidence>
<dbReference type="SUPFAM" id="SSF54909">
    <property type="entry name" value="Dimeric alpha+beta barrel"/>
    <property type="match status" value="1"/>
</dbReference>
<evidence type="ECO:0000259" key="17">
    <source>
        <dbReference type="PROSITE" id="PS50112"/>
    </source>
</evidence>
<dbReference type="FunFam" id="3.30.450.20:FF:000063">
    <property type="entry name" value="White collar 1 protein"/>
    <property type="match status" value="1"/>
</dbReference>
<feature type="compositionally biased region" description="Polar residues" evidence="16">
    <location>
        <begin position="1368"/>
        <end position="1380"/>
    </location>
</feature>
<dbReference type="Gene3D" id="3.30.50.10">
    <property type="entry name" value="Erythroid Transcription Factor GATA-1, subunit A"/>
    <property type="match status" value="1"/>
</dbReference>
<keyword evidence="11" id="KW-0238">DNA-binding</keyword>
<dbReference type="InterPro" id="IPR000014">
    <property type="entry name" value="PAS"/>
</dbReference>
<feature type="region of interest" description="Disordered" evidence="16">
    <location>
        <begin position="543"/>
        <end position="653"/>
    </location>
</feature>
<accession>A0A3M7DFQ7</accession>
<evidence type="ECO:0000256" key="15">
    <source>
        <dbReference type="PROSITE-ProRule" id="PRU00094"/>
    </source>
</evidence>
<dbReference type="SMART" id="SM00086">
    <property type="entry name" value="PAC"/>
    <property type="match status" value="2"/>
</dbReference>
<feature type="region of interest" description="Disordered" evidence="16">
    <location>
        <begin position="417"/>
        <end position="465"/>
    </location>
</feature>
<dbReference type="CDD" id="cd00202">
    <property type="entry name" value="ZnF_GATA"/>
    <property type="match status" value="1"/>
</dbReference>
<evidence type="ECO:0000313" key="19">
    <source>
        <dbReference type="EMBL" id="RMY63054.1"/>
    </source>
</evidence>
<keyword evidence="9" id="KW-0157">Chromophore</keyword>
<feature type="region of interest" description="Disordered" evidence="16">
    <location>
        <begin position="382"/>
        <end position="404"/>
    </location>
</feature>
<evidence type="ECO:0000256" key="9">
    <source>
        <dbReference type="ARBA" id="ARBA00022991"/>
    </source>
</evidence>
<evidence type="ECO:0000256" key="12">
    <source>
        <dbReference type="ARBA" id="ARBA00023159"/>
    </source>
</evidence>
<dbReference type="Gene3D" id="3.30.450.20">
    <property type="entry name" value="PAS domain"/>
    <property type="match status" value="3"/>
</dbReference>
<dbReference type="Pfam" id="PF00320">
    <property type="entry name" value="GATA"/>
    <property type="match status" value="1"/>
</dbReference>
<evidence type="ECO:0000256" key="10">
    <source>
        <dbReference type="ARBA" id="ARBA00023015"/>
    </source>
</evidence>
<feature type="compositionally biased region" description="Low complexity" evidence="16">
    <location>
        <begin position="1184"/>
        <end position="1203"/>
    </location>
</feature>
<dbReference type="SMART" id="SM00401">
    <property type="entry name" value="ZnF_GATA"/>
    <property type="match status" value="1"/>
</dbReference>
<evidence type="ECO:0000256" key="14">
    <source>
        <dbReference type="ARBA" id="ARBA00023170"/>
    </source>
</evidence>
<dbReference type="FunFam" id="3.30.450.20:FF:000087">
    <property type="entry name" value="White collar 1 protein"/>
    <property type="match status" value="1"/>
</dbReference>
<evidence type="ECO:0000256" key="5">
    <source>
        <dbReference type="ARBA" id="ARBA00022723"/>
    </source>
</evidence>
<feature type="region of interest" description="Disordered" evidence="16">
    <location>
        <begin position="1160"/>
        <end position="1203"/>
    </location>
</feature>
<feature type="compositionally biased region" description="Pro residues" evidence="16">
    <location>
        <begin position="617"/>
        <end position="629"/>
    </location>
</feature>
<name>A0A3M7DFQ7_HORWE</name>
<evidence type="ECO:0000256" key="6">
    <source>
        <dbReference type="ARBA" id="ARBA00022737"/>
    </source>
</evidence>
<dbReference type="InterPro" id="IPR013088">
    <property type="entry name" value="Znf_NHR/GATA"/>
</dbReference>